<evidence type="ECO:0000313" key="10">
    <source>
        <dbReference type="WBParaSite" id="DME_0000946001-mRNA-1"/>
    </source>
</evidence>
<dbReference type="FunFam" id="3.40.50.1820:FF:000057">
    <property type="entry name" value="Lipase"/>
    <property type="match status" value="1"/>
</dbReference>
<keyword evidence="2 7" id="KW-0732">Signal</keyword>
<evidence type="ECO:0000256" key="3">
    <source>
        <dbReference type="ARBA" id="ARBA00022801"/>
    </source>
</evidence>
<accession>A0A0N4UNH8</accession>
<name>A0A0N4UNH8_DRAME</name>
<feature type="signal peptide" evidence="7">
    <location>
        <begin position="1"/>
        <end position="16"/>
    </location>
</feature>
<dbReference type="Gene3D" id="3.40.50.1820">
    <property type="entry name" value="alpha/beta hydrolase"/>
    <property type="match status" value="1"/>
</dbReference>
<dbReference type="SUPFAM" id="SSF53474">
    <property type="entry name" value="alpha/beta-Hydrolases"/>
    <property type="match status" value="1"/>
</dbReference>
<organism evidence="9 10">
    <name type="scientific">Dracunculus medinensis</name>
    <name type="common">Guinea worm</name>
    <dbReference type="NCBI Taxonomy" id="318479"/>
    <lineage>
        <taxon>Eukaryota</taxon>
        <taxon>Metazoa</taxon>
        <taxon>Ecdysozoa</taxon>
        <taxon>Nematoda</taxon>
        <taxon>Chromadorea</taxon>
        <taxon>Rhabditida</taxon>
        <taxon>Spirurina</taxon>
        <taxon>Dracunculoidea</taxon>
        <taxon>Dracunculidae</taxon>
        <taxon>Dracunculus</taxon>
    </lineage>
</organism>
<keyword evidence="5" id="KW-0443">Lipid metabolism</keyword>
<keyword evidence="6" id="KW-0325">Glycoprotein</keyword>
<feature type="chain" id="PRO_5005886767" evidence="7">
    <location>
        <begin position="17"/>
        <end position="238"/>
    </location>
</feature>
<dbReference type="InterPro" id="IPR006693">
    <property type="entry name" value="AB_hydrolase_lipase"/>
</dbReference>
<keyword evidence="4" id="KW-0442">Lipid degradation</keyword>
<dbReference type="Pfam" id="PF04083">
    <property type="entry name" value="Abhydro_lipase"/>
    <property type="match status" value="1"/>
</dbReference>
<dbReference type="Proteomes" id="UP000038040">
    <property type="component" value="Unplaced"/>
</dbReference>
<feature type="domain" description="Partial AB-hydrolase lipase" evidence="8">
    <location>
        <begin position="27"/>
        <end position="88"/>
    </location>
</feature>
<evidence type="ECO:0000259" key="8">
    <source>
        <dbReference type="Pfam" id="PF04083"/>
    </source>
</evidence>
<evidence type="ECO:0000256" key="5">
    <source>
        <dbReference type="ARBA" id="ARBA00023098"/>
    </source>
</evidence>
<evidence type="ECO:0000256" key="7">
    <source>
        <dbReference type="SAM" id="SignalP"/>
    </source>
</evidence>
<evidence type="ECO:0000256" key="6">
    <source>
        <dbReference type="ARBA" id="ARBA00023180"/>
    </source>
</evidence>
<keyword evidence="3" id="KW-0378">Hydrolase</keyword>
<evidence type="ECO:0000256" key="1">
    <source>
        <dbReference type="ARBA" id="ARBA00010701"/>
    </source>
</evidence>
<evidence type="ECO:0000256" key="4">
    <source>
        <dbReference type="ARBA" id="ARBA00022963"/>
    </source>
</evidence>
<reference evidence="10" key="1">
    <citation type="submission" date="2017-02" db="UniProtKB">
        <authorList>
            <consortium name="WormBaseParasite"/>
        </authorList>
    </citation>
    <scope>IDENTIFICATION</scope>
</reference>
<proteinExistence type="inferred from homology"/>
<dbReference type="GO" id="GO:0016042">
    <property type="term" value="P:lipid catabolic process"/>
    <property type="evidence" value="ECO:0007669"/>
    <property type="project" value="UniProtKB-KW"/>
</dbReference>
<evidence type="ECO:0000256" key="2">
    <source>
        <dbReference type="ARBA" id="ARBA00022729"/>
    </source>
</evidence>
<evidence type="ECO:0000313" key="9">
    <source>
        <dbReference type="Proteomes" id="UP000038040"/>
    </source>
</evidence>
<dbReference type="InterPro" id="IPR029058">
    <property type="entry name" value="AB_hydrolase_fold"/>
</dbReference>
<protein>
    <submittedName>
        <fullName evidence="10">Abhydro_lipase domain-containing protein</fullName>
    </submittedName>
</protein>
<dbReference type="GO" id="GO:0016787">
    <property type="term" value="F:hydrolase activity"/>
    <property type="evidence" value="ECO:0007669"/>
    <property type="project" value="UniProtKB-KW"/>
</dbReference>
<sequence length="238" mass="27386">MRFFLVLVIGIRVGLCSLPETNMKTLDIISYYGYPAEEIPVETKDGYLLKIHRIPAQLQKRFDGFVKKPPVVFLQHGLLGSSADWILNTPTNSLGFLLADLGFDVWIGNFRGNIYSRSHTNLTIKDEKYWQFSWDEMAKYDLPAMIDMVLHITKRSCIYYIGHSQGTLTMFAMLSQNPVYSQKIRKIFALAPVGRVSHIQGILGFLARHFRLLFPVSSKFQKNYLPLSTNNFLSLRWV</sequence>
<dbReference type="AlphaFoldDB" id="A0A0N4UNH8"/>
<comment type="similarity">
    <text evidence="1">Belongs to the AB hydrolase superfamily. Lipase family.</text>
</comment>
<dbReference type="PANTHER" id="PTHR11005">
    <property type="entry name" value="LYSOSOMAL ACID LIPASE-RELATED"/>
    <property type="match status" value="1"/>
</dbReference>
<dbReference type="WBParaSite" id="DME_0000946001-mRNA-1">
    <property type="protein sequence ID" value="DME_0000946001-mRNA-1"/>
    <property type="gene ID" value="DME_0000946001"/>
</dbReference>